<organism evidence="2 3">
    <name type="scientific">Xanthomonas nasturtii</name>
    <dbReference type="NCBI Taxonomy" id="1843581"/>
    <lineage>
        <taxon>Bacteria</taxon>
        <taxon>Pseudomonadati</taxon>
        <taxon>Pseudomonadota</taxon>
        <taxon>Gammaproteobacteria</taxon>
        <taxon>Lysobacterales</taxon>
        <taxon>Lysobacteraceae</taxon>
        <taxon>Xanthomonas</taxon>
    </lineage>
</organism>
<feature type="compositionally biased region" description="Basic and acidic residues" evidence="1">
    <location>
        <begin position="17"/>
        <end position="38"/>
    </location>
</feature>
<feature type="compositionally biased region" description="Low complexity" evidence="1">
    <location>
        <begin position="71"/>
        <end position="83"/>
    </location>
</feature>
<dbReference type="Proteomes" id="UP001167357">
    <property type="component" value="Unassembled WGS sequence"/>
</dbReference>
<evidence type="ECO:0000313" key="2">
    <source>
        <dbReference type="EMBL" id="MCL1553103.1"/>
    </source>
</evidence>
<feature type="compositionally biased region" description="Polar residues" evidence="1">
    <location>
        <begin position="1"/>
        <end position="11"/>
    </location>
</feature>
<accession>A0ABT0LWE7</accession>
<feature type="region of interest" description="Disordered" evidence="1">
    <location>
        <begin position="349"/>
        <end position="404"/>
    </location>
</feature>
<sequence length="448" mass="50333">MKSLFTPSVHRQQPHAAVKDRCDAKVDAQRQRDDHSPDPDSPLGRRPPDRKKSNRPNAKPKKDLLQKFCFSAGASTSRTSSRASGDRMPPEASPRAGVDASHQAGEKHAQAPTRQATLGQRPASGAEVPRKRKTLKELFEETKEMHEADAPLVVFSGGIHTPAPSVQAHIRGVGGNSTRSEIEEIDEPRENTVAPERLATIEEESNEELREAEQGDSIKPNGELLIPWAKDANPKNLFWQKIDEYHKQEIFNLFSENDELNGVKIYEKLRAAENSGDSPVVSQDRKNHTIGSSSGKSNLHKKLELMEEMEAYLLEHHQTNDLRKPPKTLEISEELENFIRNSQAQLHELTRKSQEESTSAALDWKSSPGSPKPPQDYFQNRSNLSSPDLEHFEFAEGPTSPTSDHFLEKTQAAYEKAVEIASNKERLVRQARPLHKPSPSRFMKWLRG</sequence>
<feature type="compositionally biased region" description="Polar residues" evidence="1">
    <location>
        <begin position="377"/>
        <end position="386"/>
    </location>
</feature>
<name>A0ABT0LWE7_9XANT</name>
<feature type="region of interest" description="Disordered" evidence="1">
    <location>
        <begin position="272"/>
        <end position="298"/>
    </location>
</feature>
<proteinExistence type="predicted"/>
<dbReference type="EMBL" id="JAMBED010000056">
    <property type="protein sequence ID" value="MCL1553103.1"/>
    <property type="molecule type" value="Genomic_DNA"/>
</dbReference>
<evidence type="ECO:0000313" key="3">
    <source>
        <dbReference type="Proteomes" id="UP001167357"/>
    </source>
</evidence>
<feature type="region of interest" description="Disordered" evidence="1">
    <location>
        <begin position="1"/>
        <end position="130"/>
    </location>
</feature>
<dbReference type="RefSeq" id="WP_249048353.1">
    <property type="nucleotide sequence ID" value="NZ_JAMBEC010000053.1"/>
</dbReference>
<comment type="caution">
    <text evidence="2">The sequence shown here is derived from an EMBL/GenBank/DDBJ whole genome shotgun (WGS) entry which is preliminary data.</text>
</comment>
<evidence type="ECO:0000256" key="1">
    <source>
        <dbReference type="SAM" id="MobiDB-lite"/>
    </source>
</evidence>
<keyword evidence="3" id="KW-1185">Reference proteome</keyword>
<reference evidence="2" key="1">
    <citation type="submission" date="2022-04" db="EMBL/GenBank/DDBJ databases">
        <title>Genomic comparison of 19 strains of Xanthomonas nasturtii, a newly emerging watercress pathogen.</title>
        <authorList>
            <person name="Harrison J."/>
            <person name="Greer S."/>
            <person name="Hussain R."/>
            <person name="Lascelles D."/>
            <person name="Roberts M."/>
            <person name="Carter B."/>
            <person name="Bryning A."/>
            <person name="Carroll S."/>
            <person name="Aspin A."/>
            <person name="Cruz L."/>
            <person name="Cruz J."/>
            <person name="Grant M."/>
            <person name="Vicente J."/>
            <person name="Studholme D.J."/>
        </authorList>
    </citation>
    <scope>NUCLEOTIDE SEQUENCE</scope>
    <source>
        <strain evidence="2">10016B</strain>
    </source>
</reference>
<evidence type="ECO:0008006" key="4">
    <source>
        <dbReference type="Google" id="ProtNLM"/>
    </source>
</evidence>
<protein>
    <recommendedName>
        <fullName evidence="4">Type III secretion system effector protein</fullName>
    </recommendedName>
</protein>
<gene>
    <name evidence="2" type="ORF">M3O51_17780</name>
</gene>